<dbReference type="InterPro" id="IPR023373">
    <property type="entry name" value="YmcC_sf"/>
</dbReference>
<dbReference type="AlphaFoldDB" id="H3ZAW8"/>
<dbReference type="Pfam" id="PF11102">
    <property type="entry name" value="YjbF"/>
    <property type="match status" value="1"/>
</dbReference>
<keyword evidence="2" id="KW-1185">Reference proteome</keyword>
<dbReference type="PROSITE" id="PS51257">
    <property type="entry name" value="PROKAR_LIPOPROTEIN"/>
    <property type="match status" value="1"/>
</dbReference>
<gene>
    <name evidence="1" type="ORF">AJE_02356</name>
</gene>
<evidence type="ECO:0000313" key="1">
    <source>
        <dbReference type="EMBL" id="EHR42082.1"/>
    </source>
</evidence>
<dbReference type="Gene3D" id="2.40.360.10">
    <property type="entry name" value="YmcC-like"/>
    <property type="match status" value="1"/>
</dbReference>
<dbReference type="Proteomes" id="UP000012046">
    <property type="component" value="Unassembled WGS sequence"/>
</dbReference>
<dbReference type="SUPFAM" id="SSF159270">
    <property type="entry name" value="YmcC-like"/>
    <property type="match status" value="1"/>
</dbReference>
<evidence type="ECO:0008006" key="3">
    <source>
        <dbReference type="Google" id="ProtNLM"/>
    </source>
</evidence>
<protein>
    <recommendedName>
        <fullName evidence="3">Lipoprotein</fullName>
    </recommendedName>
</protein>
<name>H3ZAW8_9ALTE</name>
<dbReference type="RefSeq" id="WP_008949492.1">
    <property type="nucleotide sequence ID" value="NZ_AHTH01000005.1"/>
</dbReference>
<sequence length="233" mass="26334">MFPAKWIPLILLCVLLSSCSGTYKAYIDLVKFAFTPVADVDVTWGELQQANNDLLYVRLGDAPRVALGLVFIDNNQLKWIDQNHAMLVTDNGRIIRTIGMENDLIFTSNVNSDPLKSPVTGSRWLRGIDWQLGEYGYVVNSHFYVEKGHTLQYFGHDIAVIKVTEQLTYESPSRFWRFDQNWQNTFWLEQGSGTVLKTVQTLAPGHPALELVFISEIARHLSASGLSIAEDAR</sequence>
<comment type="caution">
    <text evidence="1">The sequence shown here is derived from an EMBL/GenBank/DDBJ whole genome shotgun (WGS) entry which is preliminary data.</text>
</comment>
<evidence type="ECO:0000313" key="2">
    <source>
        <dbReference type="Proteomes" id="UP000012046"/>
    </source>
</evidence>
<dbReference type="eggNOG" id="ENOG502ZAMG">
    <property type="taxonomic scope" value="Bacteria"/>
</dbReference>
<proteinExistence type="predicted"/>
<accession>H3ZAW8</accession>
<dbReference type="InterPro" id="IPR021308">
    <property type="entry name" value="GfcB"/>
</dbReference>
<dbReference type="PATRIC" id="fig|1129374.4.peg.477"/>
<dbReference type="EMBL" id="AHTH01000005">
    <property type="protein sequence ID" value="EHR42082.1"/>
    <property type="molecule type" value="Genomic_DNA"/>
</dbReference>
<reference evidence="1 2" key="1">
    <citation type="journal article" date="2012" name="J. Bacteriol.">
        <title>Genome Sequence of Extracellular-Protease-Producing Alishewanella jeotgali Isolated from Traditional Korean Fermented Seafood.</title>
        <authorList>
            <person name="Jung J."/>
            <person name="Chun J."/>
            <person name="Park W."/>
        </authorList>
    </citation>
    <scope>NUCLEOTIDE SEQUENCE [LARGE SCALE GENOMIC DNA]</scope>
    <source>
        <strain evidence="1 2">KCTC 22429</strain>
    </source>
</reference>
<organism evidence="1 2">
    <name type="scientific">Alishewanella jeotgali KCTC 22429</name>
    <dbReference type="NCBI Taxonomy" id="1129374"/>
    <lineage>
        <taxon>Bacteria</taxon>
        <taxon>Pseudomonadati</taxon>
        <taxon>Pseudomonadota</taxon>
        <taxon>Gammaproteobacteria</taxon>
        <taxon>Alteromonadales</taxon>
        <taxon>Alteromonadaceae</taxon>
        <taxon>Alishewanella</taxon>
    </lineage>
</organism>
<dbReference type="STRING" id="1129374.AJE_02356"/>